<comment type="caution">
    <text evidence="5">The sequence shown here is derived from an EMBL/GenBank/DDBJ whole genome shotgun (WGS) entry which is preliminary data.</text>
</comment>
<sequence>MWPPRGTGRRVLLAASALLALLACGVGGYARLGFSLPDAVYLTVMTLTTEGFSGADRLSEAGKLFTAALAVVGVAVFVAVLGLIGTALVEGRFGPAGRKRRMQHRIDALRDHFIVCAYGRVGQAVTREFAAEGVPFVVIESDSALEERLQRERAPYLIGNAASEQVLRRAGIDHARGLVCAVDSDAENVYITLIAHSLNPSLAIVSRASEAASAERLTHAGASSVVSPYITSGRRMALLAVRPHVVDFLEFTRAGSSDFRIEEIRFDAGSRLVGQPLRQACRGALPLLIRRADGTLEPNPDPETAVRAGDTMIVFGDPGALRPIEDE</sequence>
<name>A0A918MBN4_9ACTN</name>
<dbReference type="GO" id="GO:0005886">
    <property type="term" value="C:plasma membrane"/>
    <property type="evidence" value="ECO:0007669"/>
    <property type="project" value="UniProtKB-SubCell"/>
</dbReference>
<reference evidence="5" key="2">
    <citation type="submission" date="2020-09" db="EMBL/GenBank/DDBJ databases">
        <authorList>
            <person name="Sun Q."/>
            <person name="Ohkuma M."/>
        </authorList>
    </citation>
    <scope>NUCLEOTIDE SEQUENCE</scope>
    <source>
        <strain evidence="5">JCM 4369</strain>
    </source>
</reference>
<dbReference type="InterPro" id="IPR050721">
    <property type="entry name" value="Trk_Ktr_HKT_K-transport"/>
</dbReference>
<dbReference type="Gene3D" id="3.30.70.1450">
    <property type="entry name" value="Regulator of K+ conductance, C-terminal domain"/>
    <property type="match status" value="1"/>
</dbReference>
<feature type="domain" description="RCK C-terminal" evidence="4">
    <location>
        <begin position="246"/>
        <end position="327"/>
    </location>
</feature>
<reference evidence="5" key="1">
    <citation type="journal article" date="2014" name="Int. J. Syst. Evol. Microbiol.">
        <title>Complete genome sequence of Corynebacterium casei LMG S-19264T (=DSM 44701T), isolated from a smear-ripened cheese.</title>
        <authorList>
            <consortium name="US DOE Joint Genome Institute (JGI-PGF)"/>
            <person name="Walter F."/>
            <person name="Albersmeier A."/>
            <person name="Kalinowski J."/>
            <person name="Ruckert C."/>
        </authorList>
    </citation>
    <scope>NUCLEOTIDE SEQUENCE</scope>
    <source>
        <strain evidence="5">JCM 4369</strain>
    </source>
</reference>
<dbReference type="PANTHER" id="PTHR43833">
    <property type="entry name" value="POTASSIUM CHANNEL PROTEIN 2-RELATED-RELATED"/>
    <property type="match status" value="1"/>
</dbReference>
<proteinExistence type="predicted"/>
<keyword evidence="6" id="KW-1185">Reference proteome</keyword>
<dbReference type="EMBL" id="BMTD01000005">
    <property type="protein sequence ID" value="GGU93372.1"/>
    <property type="molecule type" value="Genomic_DNA"/>
</dbReference>
<organism evidence="5 6">
    <name type="scientific">Streptomyces filipinensis</name>
    <dbReference type="NCBI Taxonomy" id="66887"/>
    <lineage>
        <taxon>Bacteria</taxon>
        <taxon>Bacillati</taxon>
        <taxon>Actinomycetota</taxon>
        <taxon>Actinomycetes</taxon>
        <taxon>Kitasatosporales</taxon>
        <taxon>Streptomycetaceae</taxon>
        <taxon>Streptomyces</taxon>
    </lineage>
</organism>
<comment type="subcellular location">
    <subcellularLocation>
        <location evidence="1">Cell membrane</location>
        <topology evidence="1">Multi-pass membrane protein</topology>
    </subcellularLocation>
</comment>
<feature type="domain" description="RCK N-terminal" evidence="3">
    <location>
        <begin position="110"/>
        <end position="227"/>
    </location>
</feature>
<evidence type="ECO:0000259" key="4">
    <source>
        <dbReference type="PROSITE" id="PS51202"/>
    </source>
</evidence>
<dbReference type="AlphaFoldDB" id="A0A918MBN4"/>
<dbReference type="SUPFAM" id="SSF81324">
    <property type="entry name" value="Voltage-gated potassium channels"/>
    <property type="match status" value="1"/>
</dbReference>
<dbReference type="Gene3D" id="1.10.287.70">
    <property type="match status" value="1"/>
</dbReference>
<evidence type="ECO:0000259" key="3">
    <source>
        <dbReference type="PROSITE" id="PS51201"/>
    </source>
</evidence>
<gene>
    <name evidence="5" type="ORF">GCM10010260_30390</name>
</gene>
<dbReference type="InterPro" id="IPR013099">
    <property type="entry name" value="K_chnl_dom"/>
</dbReference>
<keyword evidence="2" id="KW-0812">Transmembrane</keyword>
<dbReference type="Gene3D" id="3.40.50.720">
    <property type="entry name" value="NAD(P)-binding Rossmann-like Domain"/>
    <property type="match status" value="1"/>
</dbReference>
<dbReference type="InterPro" id="IPR036291">
    <property type="entry name" value="NAD(P)-bd_dom_sf"/>
</dbReference>
<keyword evidence="2" id="KW-0472">Membrane</keyword>
<accession>A0A918MBN4</accession>
<dbReference type="SUPFAM" id="SSF51735">
    <property type="entry name" value="NAD(P)-binding Rossmann-fold domains"/>
    <property type="match status" value="1"/>
</dbReference>
<evidence type="ECO:0000256" key="2">
    <source>
        <dbReference type="SAM" id="Phobius"/>
    </source>
</evidence>
<evidence type="ECO:0000313" key="6">
    <source>
        <dbReference type="Proteomes" id="UP000618795"/>
    </source>
</evidence>
<dbReference type="PANTHER" id="PTHR43833:SF9">
    <property type="entry name" value="POTASSIUM CHANNEL PROTEIN YUGO-RELATED"/>
    <property type="match status" value="1"/>
</dbReference>
<dbReference type="GO" id="GO:0008324">
    <property type="term" value="F:monoatomic cation transmembrane transporter activity"/>
    <property type="evidence" value="ECO:0007669"/>
    <property type="project" value="InterPro"/>
</dbReference>
<dbReference type="Proteomes" id="UP000618795">
    <property type="component" value="Unassembled WGS sequence"/>
</dbReference>
<evidence type="ECO:0000256" key="1">
    <source>
        <dbReference type="ARBA" id="ARBA00004651"/>
    </source>
</evidence>
<dbReference type="InterPro" id="IPR006037">
    <property type="entry name" value="RCK_C"/>
</dbReference>
<dbReference type="GO" id="GO:0006813">
    <property type="term" value="P:potassium ion transport"/>
    <property type="evidence" value="ECO:0007669"/>
    <property type="project" value="InterPro"/>
</dbReference>
<dbReference type="InterPro" id="IPR003148">
    <property type="entry name" value="RCK_N"/>
</dbReference>
<feature type="transmembrane region" description="Helical" evidence="2">
    <location>
        <begin position="64"/>
        <end position="89"/>
    </location>
</feature>
<dbReference type="RefSeq" id="WP_191874009.1">
    <property type="nucleotide sequence ID" value="NZ_BMTD01000005.1"/>
</dbReference>
<dbReference type="SUPFAM" id="SSF116726">
    <property type="entry name" value="TrkA C-terminal domain-like"/>
    <property type="match status" value="1"/>
</dbReference>
<dbReference type="Pfam" id="PF02080">
    <property type="entry name" value="TrkA_C"/>
    <property type="match status" value="1"/>
</dbReference>
<dbReference type="Pfam" id="PF07885">
    <property type="entry name" value="Ion_trans_2"/>
    <property type="match status" value="1"/>
</dbReference>
<dbReference type="InterPro" id="IPR036721">
    <property type="entry name" value="RCK_C_sf"/>
</dbReference>
<dbReference type="PROSITE" id="PS51257">
    <property type="entry name" value="PROKAR_LIPOPROTEIN"/>
    <property type="match status" value="1"/>
</dbReference>
<dbReference type="PROSITE" id="PS51202">
    <property type="entry name" value="RCK_C"/>
    <property type="match status" value="1"/>
</dbReference>
<evidence type="ECO:0000313" key="5">
    <source>
        <dbReference type="EMBL" id="GGU93372.1"/>
    </source>
</evidence>
<protein>
    <submittedName>
        <fullName evidence="5">Potassium transporter TrkA</fullName>
    </submittedName>
</protein>
<dbReference type="Pfam" id="PF02254">
    <property type="entry name" value="TrkA_N"/>
    <property type="match status" value="1"/>
</dbReference>
<keyword evidence="2" id="KW-1133">Transmembrane helix</keyword>
<dbReference type="PROSITE" id="PS51201">
    <property type="entry name" value="RCK_N"/>
    <property type="match status" value="1"/>
</dbReference>